<dbReference type="FunFam" id="1.10.340.30:FF:000002">
    <property type="entry name" value="Adenine DNA glycosylase"/>
    <property type="match status" value="1"/>
</dbReference>
<protein>
    <recommendedName>
        <fullName evidence="5 14">Adenine DNA glycosylase</fullName>
        <ecNumber evidence="4 14">3.2.2.31</ecNumber>
    </recommendedName>
</protein>
<evidence type="ECO:0000256" key="1">
    <source>
        <dbReference type="ARBA" id="ARBA00000843"/>
    </source>
</evidence>
<sequence length="379" mass="42876">MEHWSATTIQAFRQTLLAWYDREGRDLPWRRDQDPYHVWVSEVMLQQTQVNTVIPYYQNFMATFPTVDDLAAADQETLLKAWQGLGYYSRARNLQRAAQQVVQDYHGKWPETAAGLADLTGIGPYTSCAIASIAFGEVVPAVDGNAFRVFSRLLMIEDDIAKPQTRQLFKRIIQPIVDPDRPGAFNQAIMDLGSSYMTSKNPDTAHSPVKDFDASFKADRVLDFPVKTKKPRPKLMPYYAIIVQSPAGYLLTQRTTQEMLSGYWTFPLVTQADLQAEDATEPAGLDADIATLEHRWATEYQVPVKLSPVGGQPVSHTYTHQRWQIKLLTATLVETPPLTFYPGKWVLAEQIADLPLPKVQEKIMARYEKQGHPDVFGVN</sequence>
<dbReference type="EMBL" id="CP012033">
    <property type="protein sequence ID" value="AKP65024.1"/>
    <property type="molecule type" value="Genomic_DNA"/>
</dbReference>
<keyword evidence="7" id="KW-0479">Metal-binding</keyword>
<dbReference type="GO" id="GO:0006284">
    <property type="term" value="P:base-excision repair"/>
    <property type="evidence" value="ECO:0007669"/>
    <property type="project" value="UniProtKB-UniRule"/>
</dbReference>
<dbReference type="RefSeq" id="WP_048734881.1">
    <property type="nucleotide sequence ID" value="NZ_CP012033.1"/>
</dbReference>
<dbReference type="KEGG" id="lko:ABN16_08445"/>
<evidence type="ECO:0000313" key="17">
    <source>
        <dbReference type="Proteomes" id="UP000036000"/>
    </source>
</evidence>
<dbReference type="InterPro" id="IPR044298">
    <property type="entry name" value="MIG/MutY"/>
</dbReference>
<dbReference type="InterPro" id="IPR011257">
    <property type="entry name" value="DNA_glycosylase"/>
</dbReference>
<dbReference type="CDD" id="cd00056">
    <property type="entry name" value="ENDO3c"/>
    <property type="match status" value="1"/>
</dbReference>
<organism evidence="16 17">
    <name type="scientific">Levilactobacillus koreensis</name>
    <dbReference type="NCBI Taxonomy" id="637971"/>
    <lineage>
        <taxon>Bacteria</taxon>
        <taxon>Bacillati</taxon>
        <taxon>Bacillota</taxon>
        <taxon>Bacilli</taxon>
        <taxon>Lactobacillales</taxon>
        <taxon>Lactobacillaceae</taxon>
        <taxon>Levilactobacillus</taxon>
    </lineage>
</organism>
<comment type="cofactor">
    <cofactor evidence="14">
        <name>[4Fe-4S] cluster</name>
        <dbReference type="ChEBI" id="CHEBI:49883"/>
    </cofactor>
    <text evidence="14">Binds 1 [4Fe-4S] cluster.</text>
</comment>
<dbReference type="Gene3D" id="3.90.79.10">
    <property type="entry name" value="Nucleoside Triphosphate Pyrophosphohydrolase"/>
    <property type="match status" value="1"/>
</dbReference>
<keyword evidence="13 14" id="KW-0326">Glycosidase</keyword>
<dbReference type="InterPro" id="IPR023170">
    <property type="entry name" value="HhH_base_excis_C"/>
</dbReference>
<reference evidence="16 17" key="1">
    <citation type="submission" date="2015-07" db="EMBL/GenBank/DDBJ databases">
        <title>Lactobacillus korensis/26-25/ whole genome sequencing.</title>
        <authorList>
            <person name="Kim M.K."/>
            <person name="Im W.-T."/>
            <person name="Srinivasan S."/>
            <person name="Lee J.-J."/>
        </authorList>
    </citation>
    <scope>NUCLEOTIDE SEQUENCE [LARGE SCALE GENOMIC DNA]</scope>
    <source>
        <strain evidence="16 17">26-25</strain>
    </source>
</reference>
<gene>
    <name evidence="16" type="ORF">ABN16_08445</name>
</gene>
<dbReference type="NCBIfam" id="TIGR01084">
    <property type="entry name" value="mutY"/>
    <property type="match status" value="1"/>
</dbReference>
<dbReference type="InterPro" id="IPR003265">
    <property type="entry name" value="HhH-GPD_domain"/>
</dbReference>
<keyword evidence="8 14" id="KW-0227">DNA damage</keyword>
<evidence type="ECO:0000256" key="7">
    <source>
        <dbReference type="ARBA" id="ARBA00022723"/>
    </source>
</evidence>
<evidence type="ECO:0000256" key="3">
    <source>
        <dbReference type="ARBA" id="ARBA00008343"/>
    </source>
</evidence>
<comment type="similarity">
    <text evidence="3 14">Belongs to the Nth/MutY family.</text>
</comment>
<accession>A0AAC9ER51</accession>
<evidence type="ECO:0000259" key="15">
    <source>
        <dbReference type="SMART" id="SM00478"/>
    </source>
</evidence>
<dbReference type="Proteomes" id="UP000036000">
    <property type="component" value="Chromosome"/>
</dbReference>
<keyword evidence="6" id="KW-0004">4Fe-4S</keyword>
<comment type="function">
    <text evidence="2">Adenine glycosylase active on G-A mispairs. MutY also corrects error-prone DNA synthesis past GO lesions which are due to the oxidatively damaged form of guanine: 7,8-dihydro-8-oxoguanine (8-oxo-dGTP).</text>
</comment>
<dbReference type="GO" id="GO:0000701">
    <property type="term" value="F:purine-specific mismatch base pair DNA N-glycosylase activity"/>
    <property type="evidence" value="ECO:0007669"/>
    <property type="project" value="UniProtKB-EC"/>
</dbReference>
<evidence type="ECO:0000256" key="12">
    <source>
        <dbReference type="ARBA" id="ARBA00023204"/>
    </source>
</evidence>
<dbReference type="InterPro" id="IPR015797">
    <property type="entry name" value="NUDIX_hydrolase-like_dom_sf"/>
</dbReference>
<keyword evidence="9" id="KW-0378">Hydrolase</keyword>
<dbReference type="PANTHER" id="PTHR42944">
    <property type="entry name" value="ADENINE DNA GLYCOSYLASE"/>
    <property type="match status" value="1"/>
</dbReference>
<dbReference type="Gene3D" id="1.10.340.30">
    <property type="entry name" value="Hypothetical protein, domain 2"/>
    <property type="match status" value="1"/>
</dbReference>
<dbReference type="PANTHER" id="PTHR42944:SF1">
    <property type="entry name" value="ADENINE DNA GLYCOSYLASE"/>
    <property type="match status" value="1"/>
</dbReference>
<dbReference type="GO" id="GO:0046872">
    <property type="term" value="F:metal ion binding"/>
    <property type="evidence" value="ECO:0007669"/>
    <property type="project" value="UniProtKB-UniRule"/>
</dbReference>
<dbReference type="AlphaFoldDB" id="A0AAC9ER51"/>
<dbReference type="GO" id="GO:0032357">
    <property type="term" value="F:oxidized purine DNA binding"/>
    <property type="evidence" value="ECO:0007669"/>
    <property type="project" value="TreeGrafter"/>
</dbReference>
<name>A0AAC9ER51_9LACO</name>
<dbReference type="GO" id="GO:0035485">
    <property type="term" value="F:adenine/guanine mispair binding"/>
    <property type="evidence" value="ECO:0007669"/>
    <property type="project" value="TreeGrafter"/>
</dbReference>
<keyword evidence="12" id="KW-0234">DNA repair</keyword>
<dbReference type="SMART" id="SM00478">
    <property type="entry name" value="ENDO3c"/>
    <property type="match status" value="1"/>
</dbReference>
<evidence type="ECO:0000256" key="10">
    <source>
        <dbReference type="ARBA" id="ARBA00023004"/>
    </source>
</evidence>
<evidence type="ECO:0000256" key="13">
    <source>
        <dbReference type="ARBA" id="ARBA00023295"/>
    </source>
</evidence>
<comment type="catalytic activity">
    <reaction evidence="1 14">
        <text>Hydrolyzes free adenine bases from 7,8-dihydro-8-oxoguanine:adenine mismatched double-stranded DNA, leaving an apurinic site.</text>
        <dbReference type="EC" id="3.2.2.31"/>
    </reaction>
</comment>
<evidence type="ECO:0000256" key="9">
    <source>
        <dbReference type="ARBA" id="ARBA00022801"/>
    </source>
</evidence>
<evidence type="ECO:0000256" key="4">
    <source>
        <dbReference type="ARBA" id="ARBA00012045"/>
    </source>
</evidence>
<evidence type="ECO:0000256" key="5">
    <source>
        <dbReference type="ARBA" id="ARBA00022023"/>
    </source>
</evidence>
<evidence type="ECO:0000256" key="8">
    <source>
        <dbReference type="ARBA" id="ARBA00022763"/>
    </source>
</evidence>
<dbReference type="InterPro" id="IPR005760">
    <property type="entry name" value="A/G_AdeGlyc_MutY"/>
</dbReference>
<evidence type="ECO:0000313" key="16">
    <source>
        <dbReference type="EMBL" id="AKP65024.1"/>
    </source>
</evidence>
<dbReference type="Pfam" id="PF14815">
    <property type="entry name" value="NUDIX_4"/>
    <property type="match status" value="1"/>
</dbReference>
<dbReference type="InterPro" id="IPR029119">
    <property type="entry name" value="MutY_C"/>
</dbReference>
<dbReference type="GO" id="GO:0034039">
    <property type="term" value="F:8-oxo-7,8-dihydroguanine DNA N-glycosylase activity"/>
    <property type="evidence" value="ECO:0007669"/>
    <property type="project" value="TreeGrafter"/>
</dbReference>
<keyword evidence="11" id="KW-0411">Iron-sulfur</keyword>
<evidence type="ECO:0000256" key="11">
    <source>
        <dbReference type="ARBA" id="ARBA00023014"/>
    </source>
</evidence>
<evidence type="ECO:0000256" key="6">
    <source>
        <dbReference type="ARBA" id="ARBA00022485"/>
    </source>
</evidence>
<keyword evidence="17" id="KW-1185">Reference proteome</keyword>
<dbReference type="Pfam" id="PF00730">
    <property type="entry name" value="HhH-GPD"/>
    <property type="match status" value="1"/>
</dbReference>
<proteinExistence type="inferred from homology"/>
<dbReference type="GO" id="GO:0006298">
    <property type="term" value="P:mismatch repair"/>
    <property type="evidence" value="ECO:0007669"/>
    <property type="project" value="TreeGrafter"/>
</dbReference>
<feature type="domain" description="HhH-GPD" evidence="15">
    <location>
        <begin position="44"/>
        <end position="195"/>
    </location>
</feature>
<dbReference type="CDD" id="cd03431">
    <property type="entry name" value="NUDIX_DNA_Glycosylase_C-MutY"/>
    <property type="match status" value="1"/>
</dbReference>
<evidence type="ECO:0000256" key="2">
    <source>
        <dbReference type="ARBA" id="ARBA00002933"/>
    </source>
</evidence>
<dbReference type="Gene3D" id="1.10.1670.10">
    <property type="entry name" value="Helix-hairpin-Helix base-excision DNA repair enzymes (C-terminal)"/>
    <property type="match status" value="1"/>
</dbReference>
<keyword evidence="10 14" id="KW-0408">Iron</keyword>
<dbReference type="SUPFAM" id="SSF48150">
    <property type="entry name" value="DNA-glycosylase"/>
    <property type="match status" value="1"/>
</dbReference>
<evidence type="ECO:0000256" key="14">
    <source>
        <dbReference type="RuleBase" id="RU365096"/>
    </source>
</evidence>
<dbReference type="SUPFAM" id="SSF55811">
    <property type="entry name" value="Nudix"/>
    <property type="match status" value="1"/>
</dbReference>
<dbReference type="EC" id="3.2.2.31" evidence="4 14"/>
<dbReference type="GO" id="GO:0051539">
    <property type="term" value="F:4 iron, 4 sulfur cluster binding"/>
    <property type="evidence" value="ECO:0007669"/>
    <property type="project" value="UniProtKB-UniRule"/>
</dbReference>